<keyword evidence="2" id="KW-1185">Reference proteome</keyword>
<protein>
    <submittedName>
        <fullName evidence="1">Uncharacterized protein</fullName>
    </submittedName>
</protein>
<gene>
    <name evidence="1" type="ORF">SAMN02745176_01626</name>
</gene>
<dbReference type="Proteomes" id="UP000184442">
    <property type="component" value="Unassembled WGS sequence"/>
</dbReference>
<dbReference type="OrthoDB" id="1886400at2"/>
<organism evidence="1 2">
    <name type="scientific">Lutispora thermophila DSM 19022</name>
    <dbReference type="NCBI Taxonomy" id="1122184"/>
    <lineage>
        <taxon>Bacteria</taxon>
        <taxon>Bacillati</taxon>
        <taxon>Bacillota</taxon>
        <taxon>Clostridia</taxon>
        <taxon>Lutisporales</taxon>
        <taxon>Lutisporaceae</taxon>
        <taxon>Lutispora</taxon>
    </lineage>
</organism>
<reference evidence="1 2" key="1">
    <citation type="submission" date="2016-11" db="EMBL/GenBank/DDBJ databases">
        <authorList>
            <person name="Jaros S."/>
            <person name="Januszkiewicz K."/>
            <person name="Wedrychowicz H."/>
        </authorList>
    </citation>
    <scope>NUCLEOTIDE SEQUENCE [LARGE SCALE GENOMIC DNA]</scope>
    <source>
        <strain evidence="1 2">DSM 19022</strain>
    </source>
</reference>
<dbReference type="SUPFAM" id="SSF82171">
    <property type="entry name" value="DPP6 N-terminal domain-like"/>
    <property type="match status" value="1"/>
</dbReference>
<name>A0A1M6EL88_9FIRM</name>
<proteinExistence type="predicted"/>
<dbReference type="PROSITE" id="PS51257">
    <property type="entry name" value="PROKAR_LIPOPROTEIN"/>
    <property type="match status" value="1"/>
</dbReference>
<evidence type="ECO:0000313" key="2">
    <source>
        <dbReference type="Proteomes" id="UP000184442"/>
    </source>
</evidence>
<dbReference type="RefSeq" id="WP_073025710.1">
    <property type="nucleotide sequence ID" value="NZ_FQZS01000009.1"/>
</dbReference>
<dbReference type="EMBL" id="FQZS01000009">
    <property type="protein sequence ID" value="SHI86166.1"/>
    <property type="molecule type" value="Genomic_DNA"/>
</dbReference>
<sequence length="598" mass="67922">MKKGIIAIILVFSMIFLVGCGKEGGTTSSSQTDKALKPLAITMDVDDREISLMKDRKGTFDKPFQLNFWFNGKLDLNEDSVKKYLTISPDMAEPDISIISNDEIHTTRICVEFKDTKGLSDEINIVLKAGIVDDNGAKLSEDISILLSRQKQVEAYIKLKDDPTINSDTGYDFNTYILDEKDKYFEVTFNYPMNRESVESAFIDGFKYVPEEYMAKLELEWKDDANLTIAFKNLYEGQAYPISFNGAKTTTGEEYKEFEMNKVFGFLVQKARKVSKVDANGNIVSDMPIKDEILELDDISPDGKYAFGYRLLDNGGDFYPVKPILLELDNAGVKKHFLKGIDYIQSIIFGARWMPDGKSFIVYTSKKILYYSLNEALEGKPGEVIFEYAPTQMDYILGAEISPDGSQIAVFKSEYKDSNEGSGLVDIYCIDFNGKNIQTVEDVFYHTSSDGFVIPLKYSWKDNNTIISEGYSQKSDKANVYSIDLKNRKADIIIEDASNPSILGNIMVIRKTEYDEENGYMAYGDGHIINMNNKNIENVITGNLSYSVYGLKDNSIIAYELYEDYYNTFIYDRTKDTVLKIHQGMIFGSDKENFYILR</sequence>
<evidence type="ECO:0000313" key="1">
    <source>
        <dbReference type="EMBL" id="SHI86166.1"/>
    </source>
</evidence>
<dbReference type="AlphaFoldDB" id="A0A1M6EL88"/>
<accession>A0A1M6EL88</accession>